<evidence type="ECO:0000256" key="3">
    <source>
        <dbReference type="ARBA" id="ARBA00022516"/>
    </source>
</evidence>
<dbReference type="SUPFAM" id="SSF51230">
    <property type="entry name" value="Single hybrid motif"/>
    <property type="match status" value="1"/>
</dbReference>
<dbReference type="InterPro" id="IPR016185">
    <property type="entry name" value="PreATP-grasp_dom_sf"/>
</dbReference>
<evidence type="ECO:0000256" key="7">
    <source>
        <dbReference type="ARBA" id="ARBA00022840"/>
    </source>
</evidence>
<evidence type="ECO:0000256" key="4">
    <source>
        <dbReference type="ARBA" id="ARBA00022598"/>
    </source>
</evidence>
<dbReference type="Gene3D" id="3.90.226.10">
    <property type="entry name" value="2-enoyl-CoA Hydratase, Chain A, domain 1"/>
    <property type="match status" value="2"/>
</dbReference>
<dbReference type="GO" id="GO:0004075">
    <property type="term" value="F:biotin carboxylase activity"/>
    <property type="evidence" value="ECO:0007669"/>
    <property type="project" value="UniProtKB-EC"/>
</dbReference>
<accession>A0A914Q2B2</accession>
<evidence type="ECO:0000256" key="5">
    <source>
        <dbReference type="ARBA" id="ARBA00022741"/>
    </source>
</evidence>
<feature type="domain" description="CoA carboxyltransferase C-terminal" evidence="19">
    <location>
        <begin position="1783"/>
        <end position="2081"/>
    </location>
</feature>
<evidence type="ECO:0000259" key="19">
    <source>
        <dbReference type="PROSITE" id="PS50989"/>
    </source>
</evidence>
<proteinExistence type="predicted"/>
<dbReference type="InterPro" id="IPR000089">
    <property type="entry name" value="Biotin_lipoyl"/>
</dbReference>
<feature type="domain" description="ATP-grasp" evidence="16">
    <location>
        <begin position="217"/>
        <end position="403"/>
    </location>
</feature>
<evidence type="ECO:0000259" key="17">
    <source>
        <dbReference type="PROSITE" id="PS50979"/>
    </source>
</evidence>
<keyword evidence="4" id="KW-0436">Ligase</keyword>
<evidence type="ECO:0000256" key="1">
    <source>
        <dbReference type="ARBA" id="ARBA00001953"/>
    </source>
</evidence>
<dbReference type="Pfam" id="PF01039">
    <property type="entry name" value="Carboxyl_trans"/>
    <property type="match status" value="1"/>
</dbReference>
<dbReference type="GO" id="GO:0005739">
    <property type="term" value="C:mitochondrion"/>
    <property type="evidence" value="ECO:0007669"/>
    <property type="project" value="TreeGrafter"/>
</dbReference>
<evidence type="ECO:0000256" key="9">
    <source>
        <dbReference type="ARBA" id="ARBA00023160"/>
    </source>
</evidence>
<dbReference type="SUPFAM" id="SSF48371">
    <property type="entry name" value="ARM repeat"/>
    <property type="match status" value="1"/>
</dbReference>
<dbReference type="GO" id="GO:0005524">
    <property type="term" value="F:ATP binding"/>
    <property type="evidence" value="ECO:0007669"/>
    <property type="project" value="UniProtKB-UniRule"/>
</dbReference>
<dbReference type="InterPro" id="IPR011763">
    <property type="entry name" value="COA_CT_C"/>
</dbReference>
<comment type="catalytic activity">
    <reaction evidence="13">
        <text>N(6)-biotinyl-L-lysyl-[protein] + hydrogencarbonate + ATP = N(6)-carboxybiotinyl-L-lysyl-[protein] + ADP + phosphate + H(+)</text>
        <dbReference type="Rhea" id="RHEA:13501"/>
        <dbReference type="Rhea" id="RHEA-COMP:10505"/>
        <dbReference type="Rhea" id="RHEA-COMP:10506"/>
        <dbReference type="ChEBI" id="CHEBI:15378"/>
        <dbReference type="ChEBI" id="CHEBI:17544"/>
        <dbReference type="ChEBI" id="CHEBI:30616"/>
        <dbReference type="ChEBI" id="CHEBI:43474"/>
        <dbReference type="ChEBI" id="CHEBI:83144"/>
        <dbReference type="ChEBI" id="CHEBI:83145"/>
        <dbReference type="ChEBI" id="CHEBI:456216"/>
        <dbReference type="EC" id="6.3.4.14"/>
    </reaction>
</comment>
<dbReference type="Pfam" id="PF00364">
    <property type="entry name" value="Biotin_lipoyl"/>
    <property type="match status" value="1"/>
</dbReference>
<evidence type="ECO:0000256" key="8">
    <source>
        <dbReference type="ARBA" id="ARBA00023098"/>
    </source>
</evidence>
<comment type="cofactor">
    <cofactor evidence="1">
        <name>biotin</name>
        <dbReference type="ChEBI" id="CHEBI:57586"/>
    </cofactor>
</comment>
<dbReference type="Gene3D" id="3.30.1490.20">
    <property type="entry name" value="ATP-grasp fold, A domain"/>
    <property type="match status" value="1"/>
</dbReference>
<evidence type="ECO:0000259" key="15">
    <source>
        <dbReference type="PROSITE" id="PS50968"/>
    </source>
</evidence>
<evidence type="ECO:0000256" key="2">
    <source>
        <dbReference type="ARBA" id="ARBA00004956"/>
    </source>
</evidence>
<evidence type="ECO:0000256" key="14">
    <source>
        <dbReference type="PROSITE-ProRule" id="PRU00409"/>
    </source>
</evidence>
<dbReference type="Pfam" id="PF08326">
    <property type="entry name" value="ACC_central"/>
    <property type="match status" value="3"/>
</dbReference>
<dbReference type="InterPro" id="IPR011762">
    <property type="entry name" value="COA_CT_N"/>
</dbReference>
<dbReference type="InterPro" id="IPR029045">
    <property type="entry name" value="ClpP/crotonase-like_dom_sf"/>
</dbReference>
<dbReference type="PANTHER" id="PTHR45728">
    <property type="entry name" value="ACETYL-COA CARBOXYLASE, ISOFORM A"/>
    <property type="match status" value="1"/>
</dbReference>
<evidence type="ECO:0000256" key="11">
    <source>
        <dbReference type="ARBA" id="ARBA00023268"/>
    </source>
</evidence>
<evidence type="ECO:0000256" key="6">
    <source>
        <dbReference type="ARBA" id="ARBA00022832"/>
    </source>
</evidence>
<dbReference type="PROSITE" id="PS00867">
    <property type="entry name" value="CPSASE_2"/>
    <property type="match status" value="1"/>
</dbReference>
<dbReference type="InterPro" id="IPR005479">
    <property type="entry name" value="CPAse_ATP-bd"/>
</dbReference>
<comment type="pathway">
    <text evidence="2">Lipid metabolism; malonyl-CoA biosynthesis; malonyl-CoA from acetyl-CoA: step 1/1.</text>
</comment>
<dbReference type="Pfam" id="PF02785">
    <property type="entry name" value="Biotin_carb_C"/>
    <property type="match status" value="1"/>
</dbReference>
<dbReference type="PROSITE" id="PS00866">
    <property type="entry name" value="CPSASE_1"/>
    <property type="match status" value="1"/>
</dbReference>
<dbReference type="Gene3D" id="2.40.50.100">
    <property type="match status" value="1"/>
</dbReference>
<evidence type="ECO:0000313" key="20">
    <source>
        <dbReference type="Proteomes" id="UP000887578"/>
    </source>
</evidence>
<feature type="domain" description="CoA carboxyltransferase N-terminal" evidence="18">
    <location>
        <begin position="1421"/>
        <end position="1782"/>
    </location>
</feature>
<dbReference type="InterPro" id="IPR011761">
    <property type="entry name" value="ATP-grasp"/>
</dbReference>
<feature type="domain" description="Biotin carboxylation" evidence="17">
    <location>
        <begin position="33"/>
        <end position="553"/>
    </location>
</feature>
<dbReference type="FunFam" id="2.40.50.100:FF:000005">
    <property type="entry name" value="Acetyl-CoA carboxylase 1"/>
    <property type="match status" value="1"/>
</dbReference>
<dbReference type="Gene3D" id="3.90.1770.10">
    <property type="entry name" value="PreATP-grasp domain"/>
    <property type="match status" value="1"/>
</dbReference>
<dbReference type="WBParaSite" id="PDA_v2.g23.t1">
    <property type="protein sequence ID" value="PDA_v2.g23.t1"/>
    <property type="gene ID" value="PDA_v2.g23"/>
</dbReference>
<keyword evidence="20" id="KW-1185">Reference proteome</keyword>
<keyword evidence="10" id="KW-0092">Biotin</keyword>
<protein>
    <submittedName>
        <fullName evidence="21">Acetyl-CoA carboxylase</fullName>
    </submittedName>
</protein>
<dbReference type="InterPro" id="IPR011764">
    <property type="entry name" value="Biotin_carboxylation_dom"/>
</dbReference>
<dbReference type="Gene3D" id="2.40.460.10">
    <property type="entry name" value="Biotin dependent carboxylase carboxyltransferase"/>
    <property type="match status" value="1"/>
</dbReference>
<keyword evidence="5 14" id="KW-0547">Nucleotide-binding</keyword>
<dbReference type="GO" id="GO:0006633">
    <property type="term" value="P:fatty acid biosynthetic process"/>
    <property type="evidence" value="ECO:0007669"/>
    <property type="project" value="UniProtKB-KW"/>
</dbReference>
<evidence type="ECO:0000259" key="18">
    <source>
        <dbReference type="PROSITE" id="PS50980"/>
    </source>
</evidence>
<dbReference type="InterPro" id="IPR034733">
    <property type="entry name" value="AcCoA_carboxyl_beta"/>
</dbReference>
<evidence type="ECO:0000256" key="10">
    <source>
        <dbReference type="ARBA" id="ARBA00023267"/>
    </source>
</evidence>
<keyword evidence="9" id="KW-0275">Fatty acid biosynthesis</keyword>
<keyword evidence="8" id="KW-0443">Lipid metabolism</keyword>
<feature type="domain" description="Lipoyl-binding" evidence="15">
    <location>
        <begin position="682"/>
        <end position="757"/>
    </location>
</feature>
<dbReference type="Proteomes" id="UP000887578">
    <property type="component" value="Unplaced"/>
</dbReference>
<dbReference type="SMART" id="SM00878">
    <property type="entry name" value="Biotin_carb_C"/>
    <property type="match status" value="1"/>
</dbReference>
<dbReference type="GO" id="GO:0003989">
    <property type="term" value="F:acetyl-CoA carboxylase activity"/>
    <property type="evidence" value="ECO:0007669"/>
    <property type="project" value="UniProtKB-EC"/>
</dbReference>
<dbReference type="InterPro" id="IPR013815">
    <property type="entry name" value="ATP_grasp_subdomain_1"/>
</dbReference>
<organism evidence="20 21">
    <name type="scientific">Panagrolaimus davidi</name>
    <dbReference type="NCBI Taxonomy" id="227884"/>
    <lineage>
        <taxon>Eukaryota</taxon>
        <taxon>Metazoa</taxon>
        <taxon>Ecdysozoa</taxon>
        <taxon>Nematoda</taxon>
        <taxon>Chromadorea</taxon>
        <taxon>Rhabditida</taxon>
        <taxon>Tylenchina</taxon>
        <taxon>Panagrolaimomorpha</taxon>
        <taxon>Panagrolaimoidea</taxon>
        <taxon>Panagrolaimidae</taxon>
        <taxon>Panagrolaimus</taxon>
    </lineage>
</organism>
<dbReference type="PROSITE" id="PS50975">
    <property type="entry name" value="ATP_GRASP"/>
    <property type="match status" value="1"/>
</dbReference>
<dbReference type="PROSITE" id="PS50968">
    <property type="entry name" value="BIOTINYL_LIPOYL"/>
    <property type="match status" value="1"/>
</dbReference>
<name>A0A914Q2B2_9BILA</name>
<dbReference type="InterPro" id="IPR049076">
    <property type="entry name" value="ACCA"/>
</dbReference>
<dbReference type="SUPFAM" id="SSF52096">
    <property type="entry name" value="ClpP/crotonase"/>
    <property type="match status" value="2"/>
</dbReference>
<comment type="catalytic activity">
    <reaction evidence="12">
        <text>hydrogencarbonate + acetyl-CoA + ATP = malonyl-CoA + ADP + phosphate + H(+)</text>
        <dbReference type="Rhea" id="RHEA:11308"/>
        <dbReference type="ChEBI" id="CHEBI:15378"/>
        <dbReference type="ChEBI" id="CHEBI:17544"/>
        <dbReference type="ChEBI" id="CHEBI:30616"/>
        <dbReference type="ChEBI" id="CHEBI:43474"/>
        <dbReference type="ChEBI" id="CHEBI:57288"/>
        <dbReference type="ChEBI" id="CHEBI:57384"/>
        <dbReference type="ChEBI" id="CHEBI:456216"/>
        <dbReference type="EC" id="6.4.1.2"/>
    </reaction>
</comment>
<dbReference type="InterPro" id="IPR011054">
    <property type="entry name" value="Rudment_hybrid_motif"/>
</dbReference>
<dbReference type="SUPFAM" id="SSF51246">
    <property type="entry name" value="Rudiment single hybrid motif"/>
    <property type="match status" value="1"/>
</dbReference>
<dbReference type="SUPFAM" id="SSF56059">
    <property type="entry name" value="Glutathione synthetase ATP-binding domain-like"/>
    <property type="match status" value="1"/>
</dbReference>
<dbReference type="InterPro" id="IPR016024">
    <property type="entry name" value="ARM-type_fold"/>
</dbReference>
<dbReference type="Pfam" id="PF02786">
    <property type="entry name" value="CPSase_L_D2"/>
    <property type="match status" value="1"/>
</dbReference>
<sequence>MVSKENKIFPTINSFIDYFVLRDSTISNPKTCNIQKILIATNGIAAVKCITSMRKILQQTFQNDRIIKFICLTTEQEVASQAVLTHICQKCIVCDSNDNSRKTKYLKLADNIVFSPSGSNTNNYANVDEILEHALRLKVDAVWAGWGHASENPRLPAELNANGITFIGPPADAMFALGDKIASTIIAQTANIPTIEWSGSGIKVEEKNGNENLEVSKELFNRATVTSAEDGLKCLKDKGITYPVMIKASEGGGGKGIRKCISDEEFVINFHRVQAEVPGSPIFLMKCMEHARHIEVQLIADNYGNVIPIYTRDCSIQRRCQKIIEEAPAAIAPSHVLRQMQIDAVNLAKKVGYVSAGTVEYMYLPSTQKYYFLELNPRLQVEHPCTEMISNVNIPGVQLQIAMGLPLHKIMDIRLLYGLSRYGEDLINFDDIKVESEQCVIAARITSEDPAEGFRPASGQVKDLVFRSSQNVWGYFSVTNDGKVHEFADSQFGHIFARGSTRHEAISTLLCALKELEIRATFQSQVSYLVGLLRDPVFELNTFHTGWLDERIAAKIQSAPEHALDIKIAVGATVIGQQKMSEMFNKFKSSIERGQILPTTDLTETITLELVHNNVKYSVTVNRCGKNEYMILLNDAKTHTKVHQYNSDGGILVEYADQTFHCYLEEELERYKVTIAHNLTVFEKENDPTILRSRNAGRLLQYLKKDGEKIKVGEYFAEMESMKMVIALDIKKVGGILVQVARPGQVLFPGTVIAKLELESNVSTSRPVEFEGGFGKWDRAEESRNSKLRINNHFELLLKSCQDILDGYTVPQQMYKNSTEKLVNELLEILNNPKLPFSMYSQILASVKTRIGNSETLKKIEELLSETTEFNAIDLSDTLECYLSSLNPKEIGVERQHFISLQKICDDFLHGLEGHKRIIIQQLLEKYIKTEAYFQDVSYEKGVAGITSNIKDSEECVRMIYSHTKIEYKNALLQSLISKLSDSSVSVLQTNLKIIANFYNSENQNLAIFIRNVLNRINCSKAAANENDAIKRHLQLERLPNGSIEISTNLSLYSLFKFNDQGIQRFFVRNVITDISEIIKINKYSKQNPFEKLYSKLADIIDGGCGEIQGHKRIIIQQLLEKYIKTEAYFQDVSYEKGVAGITSNIKDSEECVRMIYSHTKIEYKNSLLQSLISKLSDSSISVLQTNLKIIANFYNSENQNLAIFVRNILNRINCTQAANENDAIKRHLQLERLPNGSTEISTNLSLYSLFKFNDQGIQRFFVRNVITDISEIVKISKYSKQNPFEKLYSKLADIIDGGCGEIRVAAHDLKACDKSLINDCNHLFIFIDNSTKCSTVGWQNILQNVLLQHEKMFNKLRITQAEIVFQSNDSGKDETFYVIYDNETGAIPSIGFYKVLNGQLQTCEINSTKFNGKSIEYKHELIQHIKIQKKRMLAHKLGTTYCYDLPKVFEKAIFDIWMEFKRTNSKSFEKIVKESLTSEQRESLSLQNFEGFCEMKEMILESEQGPIKVLKDDEIIKKRAEEGGNDCGMIAWEMKMCTPECPKGRTIIVIANDITHQMGSFSMKEHRMYYFASKFSRENKLPRVYISANSGARIGLAADIKEKLNVCWNDSKKPEDGFNALCLDESASNSPSILSQIEYTKTSDGKTIIDAIIGKEDDIGVENLVGSGLIAGETSAAYQEVPTYCLVTGRAVGIGAYAARLAHRIVQVQNSHIILTGAPALNSLLGKEIYTSNGQLGGTQIMFHNGVTHSTATSDFEGIYKIVKWMTYLPPTSSENVLEADDGERKVTTLPLKGQYDPREILDPTEGGGLFDAGSLDEIMDGWAKTIISARAKLCGQPVGVVAIEPRTISFEIPADPASADSTTRTVTQAGQVWYPDSAYKTAEAINDFNREGLPLILLANIRGFSGGQKDMFEMVLKFGAGIVDALQGYLQPVIVYIPPYGELRGGAWAVLDTKINPTCITMLADKESRGGVLEPDGIVEIKFRKQHLHDLMMKCDEQLKVDKAALDKVVNENEKAELQQRISKRKEFLMPVYRTIAVKFADLHDTTSRMLAKDAIHDQLTWSESRNYIHRLLQVKLAKMEMARLYLKSQGIKNSFTINDLEKGCKWVDEHLSANNISFCQKSDSSKNYSRFLYNATEIQKYSQSSTFKRVLENSAIQNSSFSLFSTLDSLSDDAQKELAQALLQQLKAKNLLNN</sequence>
<dbReference type="InterPro" id="IPR011053">
    <property type="entry name" value="Single_hybrid_motif"/>
</dbReference>
<dbReference type="Pfam" id="PF00289">
    <property type="entry name" value="Biotin_carb_N"/>
    <property type="match status" value="1"/>
</dbReference>
<dbReference type="PROSITE" id="PS50989">
    <property type="entry name" value="COA_CT_CTER"/>
    <property type="match status" value="1"/>
</dbReference>
<keyword evidence="3" id="KW-0444">Lipid biosynthesis</keyword>
<keyword evidence="6" id="KW-0276">Fatty acid metabolism</keyword>
<dbReference type="Gene3D" id="3.40.50.20">
    <property type="match status" value="1"/>
</dbReference>
<evidence type="ECO:0000256" key="12">
    <source>
        <dbReference type="ARBA" id="ARBA00048065"/>
    </source>
</evidence>
<dbReference type="PROSITE" id="PS50979">
    <property type="entry name" value="BC"/>
    <property type="match status" value="1"/>
</dbReference>
<dbReference type="Gene3D" id="3.30.470.20">
    <property type="entry name" value="ATP-grasp fold, B domain"/>
    <property type="match status" value="1"/>
</dbReference>
<keyword evidence="11" id="KW-0511">Multifunctional enzyme</keyword>
<reference evidence="21" key="1">
    <citation type="submission" date="2022-11" db="UniProtKB">
        <authorList>
            <consortium name="WormBaseParasite"/>
        </authorList>
    </citation>
    <scope>IDENTIFICATION</scope>
</reference>
<dbReference type="SUPFAM" id="SSF52440">
    <property type="entry name" value="PreATP-grasp domain"/>
    <property type="match status" value="1"/>
</dbReference>
<dbReference type="InterPro" id="IPR013537">
    <property type="entry name" value="AcCoA_COase_cen"/>
</dbReference>
<evidence type="ECO:0000313" key="21">
    <source>
        <dbReference type="WBParaSite" id="PDA_v2.g23.t1"/>
    </source>
</evidence>
<evidence type="ECO:0000256" key="13">
    <source>
        <dbReference type="ARBA" id="ARBA00048600"/>
    </source>
</evidence>
<evidence type="ECO:0000259" key="16">
    <source>
        <dbReference type="PROSITE" id="PS50975"/>
    </source>
</evidence>
<dbReference type="PROSITE" id="PS50980">
    <property type="entry name" value="COA_CT_NTER"/>
    <property type="match status" value="1"/>
</dbReference>
<dbReference type="GO" id="GO:0046872">
    <property type="term" value="F:metal ion binding"/>
    <property type="evidence" value="ECO:0007669"/>
    <property type="project" value="InterPro"/>
</dbReference>
<dbReference type="Pfam" id="PF21385">
    <property type="entry name" value="ACCA_BT"/>
    <property type="match status" value="1"/>
</dbReference>
<keyword evidence="7 14" id="KW-0067">ATP-binding</keyword>
<dbReference type="InterPro" id="IPR049074">
    <property type="entry name" value="ACCA_BT"/>
</dbReference>
<dbReference type="InterPro" id="IPR005481">
    <property type="entry name" value="BC-like_N"/>
</dbReference>
<dbReference type="PANTHER" id="PTHR45728:SF3">
    <property type="entry name" value="ACETYL-COA CARBOXYLASE"/>
    <property type="match status" value="1"/>
</dbReference>
<dbReference type="InterPro" id="IPR005482">
    <property type="entry name" value="Biotin_COase_C"/>
</dbReference>
<dbReference type="FunFam" id="3.30.1490.20:FF:000003">
    <property type="entry name" value="acetyl-CoA carboxylase isoform X1"/>
    <property type="match status" value="1"/>
</dbReference>